<keyword evidence="1" id="KW-1133">Transmembrane helix</keyword>
<dbReference type="PANTHER" id="PTHR13627">
    <property type="entry name" value="FUKUTIN RELATED PROTEIN"/>
    <property type="match status" value="1"/>
</dbReference>
<accession>A0AAV2HX59</accession>
<dbReference type="EMBL" id="CAXITT010000243">
    <property type="protein sequence ID" value="CAL1536908.1"/>
    <property type="molecule type" value="Genomic_DNA"/>
</dbReference>
<dbReference type="InterPro" id="IPR052613">
    <property type="entry name" value="LicD_transferase"/>
</dbReference>
<evidence type="ECO:0000256" key="1">
    <source>
        <dbReference type="SAM" id="Phobius"/>
    </source>
</evidence>
<dbReference type="GO" id="GO:0009100">
    <property type="term" value="P:glycoprotein metabolic process"/>
    <property type="evidence" value="ECO:0007669"/>
    <property type="project" value="UniProtKB-ARBA"/>
</dbReference>
<keyword evidence="4" id="KW-1185">Reference proteome</keyword>
<dbReference type="InterPro" id="IPR007074">
    <property type="entry name" value="LicD/FKTN/FKRP_NTP_transf"/>
</dbReference>
<gene>
    <name evidence="3" type="ORF">GSLYS_00010821001</name>
</gene>
<proteinExistence type="predicted"/>
<evidence type="ECO:0000313" key="4">
    <source>
        <dbReference type="Proteomes" id="UP001497497"/>
    </source>
</evidence>
<comment type="caution">
    <text evidence="3">The sequence shown here is derived from an EMBL/GenBank/DDBJ whole genome shotgun (WGS) entry which is preliminary data.</text>
</comment>
<keyword evidence="1" id="KW-0472">Membrane</keyword>
<feature type="domain" description="LicD/FKTN/FKRP nucleotidyltransferase" evidence="2">
    <location>
        <begin position="153"/>
        <end position="186"/>
    </location>
</feature>
<dbReference type="PANTHER" id="PTHR13627:SF31">
    <property type="entry name" value="RIBITOL 5-PHOSPHATE TRANSFERASE FKRP"/>
    <property type="match status" value="1"/>
</dbReference>
<dbReference type="AlphaFoldDB" id="A0AAV2HX59"/>
<sequence length="328" mass="37333">MWSGSVFNRIAGFSRKLLAGRGKLPTVLASTLLFVYAAVFVIPVRNVVLYPAIEFAWRDVETSDLIRIHFGDDVIPSGLHNRVSCSAVEKPKLSRADINTSAVFTYPDLRKPTAVFEVLEKGHGRFLPTLNLSQKVENLYLYRAAAAALDSVGVKHFLVAGTVLGLNRHNGFVPWDDDMDLSVSLDSWDLVKQTLSCIEGFTLNQFHILHWKFQFSGREYPFLDIFFYRMDETYVWAATSYTRKTYIYPTEFVFPLSESTFEGVKVPVPRNSLGVARRIYDYDICKAFRGHIERSMILSSVYPNGYAVSEVPCKDLSYMYTMFNLEDS</sequence>
<organism evidence="3 4">
    <name type="scientific">Lymnaea stagnalis</name>
    <name type="common">Great pond snail</name>
    <name type="synonym">Helix stagnalis</name>
    <dbReference type="NCBI Taxonomy" id="6523"/>
    <lineage>
        <taxon>Eukaryota</taxon>
        <taxon>Metazoa</taxon>
        <taxon>Spiralia</taxon>
        <taxon>Lophotrochozoa</taxon>
        <taxon>Mollusca</taxon>
        <taxon>Gastropoda</taxon>
        <taxon>Heterobranchia</taxon>
        <taxon>Euthyneura</taxon>
        <taxon>Panpulmonata</taxon>
        <taxon>Hygrophila</taxon>
        <taxon>Lymnaeoidea</taxon>
        <taxon>Lymnaeidae</taxon>
        <taxon>Lymnaea</taxon>
    </lineage>
</organism>
<dbReference type="Proteomes" id="UP001497497">
    <property type="component" value="Unassembled WGS sequence"/>
</dbReference>
<evidence type="ECO:0000259" key="2">
    <source>
        <dbReference type="Pfam" id="PF04991"/>
    </source>
</evidence>
<feature type="transmembrane region" description="Helical" evidence="1">
    <location>
        <begin position="24"/>
        <end position="44"/>
    </location>
</feature>
<reference evidence="3 4" key="1">
    <citation type="submission" date="2024-04" db="EMBL/GenBank/DDBJ databases">
        <authorList>
            <consortium name="Genoscope - CEA"/>
            <person name="William W."/>
        </authorList>
    </citation>
    <scope>NUCLEOTIDE SEQUENCE [LARGE SCALE GENOMIC DNA]</scope>
</reference>
<keyword evidence="1" id="KW-0812">Transmembrane</keyword>
<protein>
    <recommendedName>
        <fullName evidence="2">LicD/FKTN/FKRP nucleotidyltransferase domain-containing protein</fullName>
    </recommendedName>
</protein>
<evidence type="ECO:0000313" key="3">
    <source>
        <dbReference type="EMBL" id="CAL1536908.1"/>
    </source>
</evidence>
<dbReference type="Pfam" id="PF04991">
    <property type="entry name" value="LicD"/>
    <property type="match status" value="1"/>
</dbReference>
<name>A0AAV2HX59_LYMST</name>